<dbReference type="InterPro" id="IPR036236">
    <property type="entry name" value="Znf_C2H2_sf"/>
</dbReference>
<evidence type="ECO:0000256" key="9">
    <source>
        <dbReference type="ARBA" id="ARBA00023242"/>
    </source>
</evidence>
<evidence type="ECO:0000313" key="12">
    <source>
        <dbReference type="EMBL" id="KAK0488118.1"/>
    </source>
</evidence>
<evidence type="ECO:0000256" key="7">
    <source>
        <dbReference type="ARBA" id="ARBA00023015"/>
    </source>
</evidence>
<evidence type="ECO:0000256" key="4">
    <source>
        <dbReference type="ARBA" id="ARBA00022737"/>
    </source>
</evidence>
<protein>
    <recommendedName>
        <fullName evidence="11">C2H2-type domain-containing protein</fullName>
    </recommendedName>
</protein>
<keyword evidence="8" id="KW-0804">Transcription</keyword>
<keyword evidence="6" id="KW-0862">Zinc</keyword>
<keyword evidence="5 10" id="KW-0863">Zinc-finger</keyword>
<proteinExistence type="inferred from homology"/>
<reference evidence="12" key="1">
    <citation type="submission" date="2023-06" db="EMBL/GenBank/DDBJ databases">
        <authorList>
            <consortium name="Lawrence Berkeley National Laboratory"/>
            <person name="Ahrendt S."/>
            <person name="Sahu N."/>
            <person name="Indic B."/>
            <person name="Wong-Bajracharya J."/>
            <person name="Merenyi Z."/>
            <person name="Ke H.-M."/>
            <person name="Monk M."/>
            <person name="Kocsube S."/>
            <person name="Drula E."/>
            <person name="Lipzen A."/>
            <person name="Balint B."/>
            <person name="Henrissat B."/>
            <person name="Andreopoulos B."/>
            <person name="Martin F.M."/>
            <person name="Harder C.B."/>
            <person name="Rigling D."/>
            <person name="Ford K.L."/>
            <person name="Foster G.D."/>
            <person name="Pangilinan J."/>
            <person name="Papanicolaou A."/>
            <person name="Barry K."/>
            <person name="LaButti K."/>
            <person name="Viragh M."/>
            <person name="Koriabine M."/>
            <person name="Yan M."/>
            <person name="Riley R."/>
            <person name="Champramary S."/>
            <person name="Plett K.L."/>
            <person name="Tsai I.J."/>
            <person name="Slot J."/>
            <person name="Sipos G."/>
            <person name="Plett J."/>
            <person name="Nagy L.G."/>
            <person name="Grigoriev I.V."/>
        </authorList>
    </citation>
    <scope>NUCLEOTIDE SEQUENCE</scope>
    <source>
        <strain evidence="12">HWK02</strain>
    </source>
</reference>
<dbReference type="PROSITE" id="PS00028">
    <property type="entry name" value="ZINC_FINGER_C2H2_1"/>
    <property type="match status" value="2"/>
</dbReference>
<dbReference type="Pfam" id="PF00096">
    <property type="entry name" value="zf-C2H2"/>
    <property type="match status" value="2"/>
</dbReference>
<dbReference type="PROSITE" id="PS50157">
    <property type="entry name" value="ZINC_FINGER_C2H2_2"/>
    <property type="match status" value="2"/>
</dbReference>
<dbReference type="AlphaFoldDB" id="A0AA39PPG2"/>
<keyword evidence="3" id="KW-0479">Metal-binding</keyword>
<keyword evidence="4" id="KW-0677">Repeat</keyword>
<evidence type="ECO:0000259" key="11">
    <source>
        <dbReference type="PROSITE" id="PS50157"/>
    </source>
</evidence>
<evidence type="ECO:0000256" key="1">
    <source>
        <dbReference type="ARBA" id="ARBA00004123"/>
    </source>
</evidence>
<comment type="subcellular location">
    <subcellularLocation>
        <location evidence="1">Nucleus</location>
    </subcellularLocation>
</comment>
<dbReference type="SMART" id="SM00355">
    <property type="entry name" value="ZnF_C2H2"/>
    <property type="match status" value="2"/>
</dbReference>
<evidence type="ECO:0000256" key="10">
    <source>
        <dbReference type="PROSITE-ProRule" id="PRU00042"/>
    </source>
</evidence>
<evidence type="ECO:0000256" key="8">
    <source>
        <dbReference type="ARBA" id="ARBA00023163"/>
    </source>
</evidence>
<evidence type="ECO:0000256" key="6">
    <source>
        <dbReference type="ARBA" id="ARBA00022833"/>
    </source>
</evidence>
<gene>
    <name evidence="12" type="ORF">EDD18DRAFT_1081815</name>
</gene>
<sequence length="167" mass="19272">RKHVCTVCNKRFNRPSSLRIHVNTHTGATPFRCPFPGCSREFNVNSNMRRHYRNHAYLRRSSLVPASSSSPSHMFPSSIPHSSLSYHEHEVNVCEYVWCPQLSSIMSFDDDEHPAHKFQPSLESHHHRGYEKSHKAIHFDRHRVSDVRTTRDKDHLAVAGSAVYSSL</sequence>
<evidence type="ECO:0000256" key="5">
    <source>
        <dbReference type="ARBA" id="ARBA00022771"/>
    </source>
</evidence>
<accession>A0AA39PPG2</accession>
<dbReference type="GO" id="GO:0000785">
    <property type="term" value="C:chromatin"/>
    <property type="evidence" value="ECO:0007669"/>
    <property type="project" value="TreeGrafter"/>
</dbReference>
<evidence type="ECO:0000313" key="13">
    <source>
        <dbReference type="Proteomes" id="UP001175228"/>
    </source>
</evidence>
<dbReference type="InterPro" id="IPR013087">
    <property type="entry name" value="Znf_C2H2_type"/>
</dbReference>
<organism evidence="12 13">
    <name type="scientific">Armillaria luteobubalina</name>
    <dbReference type="NCBI Taxonomy" id="153913"/>
    <lineage>
        <taxon>Eukaryota</taxon>
        <taxon>Fungi</taxon>
        <taxon>Dikarya</taxon>
        <taxon>Basidiomycota</taxon>
        <taxon>Agaricomycotina</taxon>
        <taxon>Agaricomycetes</taxon>
        <taxon>Agaricomycetidae</taxon>
        <taxon>Agaricales</taxon>
        <taxon>Marasmiineae</taxon>
        <taxon>Physalacriaceae</taxon>
        <taxon>Armillaria</taxon>
    </lineage>
</organism>
<feature type="domain" description="C2H2-type" evidence="11">
    <location>
        <begin position="31"/>
        <end position="60"/>
    </location>
</feature>
<dbReference type="GO" id="GO:0000981">
    <property type="term" value="F:DNA-binding transcription factor activity, RNA polymerase II-specific"/>
    <property type="evidence" value="ECO:0007669"/>
    <property type="project" value="TreeGrafter"/>
</dbReference>
<dbReference type="PANTHER" id="PTHR14003">
    <property type="entry name" value="TRANSCRIPTIONAL REPRESSOR PROTEIN YY"/>
    <property type="match status" value="1"/>
</dbReference>
<dbReference type="EMBL" id="JAUEPU010000041">
    <property type="protein sequence ID" value="KAK0488118.1"/>
    <property type="molecule type" value="Genomic_DNA"/>
</dbReference>
<keyword evidence="13" id="KW-1185">Reference proteome</keyword>
<evidence type="ECO:0000256" key="3">
    <source>
        <dbReference type="ARBA" id="ARBA00022723"/>
    </source>
</evidence>
<dbReference type="FunFam" id="3.30.160.60:FF:000193">
    <property type="entry name" value="Zinc finger protein 300"/>
    <property type="match status" value="1"/>
</dbReference>
<evidence type="ECO:0000256" key="2">
    <source>
        <dbReference type="ARBA" id="ARBA00006991"/>
    </source>
</evidence>
<name>A0AA39PPG2_9AGAR</name>
<comment type="caution">
    <text evidence="12">The sequence shown here is derived from an EMBL/GenBank/DDBJ whole genome shotgun (WGS) entry which is preliminary data.</text>
</comment>
<dbReference type="SUPFAM" id="SSF57667">
    <property type="entry name" value="beta-beta-alpha zinc fingers"/>
    <property type="match status" value="1"/>
</dbReference>
<comment type="similarity">
    <text evidence="2">Belongs to the krueppel C2H2-type zinc-finger protein family.</text>
</comment>
<dbReference type="Gene3D" id="3.30.160.60">
    <property type="entry name" value="Classic Zinc Finger"/>
    <property type="match status" value="2"/>
</dbReference>
<keyword evidence="9" id="KW-0539">Nucleus</keyword>
<dbReference type="GO" id="GO:0031519">
    <property type="term" value="C:PcG protein complex"/>
    <property type="evidence" value="ECO:0007669"/>
    <property type="project" value="TreeGrafter"/>
</dbReference>
<dbReference type="GO" id="GO:0005667">
    <property type="term" value="C:transcription regulator complex"/>
    <property type="evidence" value="ECO:0007669"/>
    <property type="project" value="TreeGrafter"/>
</dbReference>
<keyword evidence="7" id="KW-0805">Transcription regulation</keyword>
<feature type="domain" description="C2H2-type" evidence="11">
    <location>
        <begin position="3"/>
        <end position="30"/>
    </location>
</feature>
<dbReference type="GO" id="GO:0000978">
    <property type="term" value="F:RNA polymerase II cis-regulatory region sequence-specific DNA binding"/>
    <property type="evidence" value="ECO:0007669"/>
    <property type="project" value="TreeGrafter"/>
</dbReference>
<dbReference type="GO" id="GO:0008270">
    <property type="term" value="F:zinc ion binding"/>
    <property type="evidence" value="ECO:0007669"/>
    <property type="project" value="UniProtKB-KW"/>
</dbReference>
<dbReference type="Proteomes" id="UP001175228">
    <property type="component" value="Unassembled WGS sequence"/>
</dbReference>
<dbReference type="PANTHER" id="PTHR14003:SF20">
    <property type="entry name" value="FINGER DOMAIN PROTEIN, PUTATIVE (AFU_ORTHOLOGUE AFUA_4G10380)-RELATED"/>
    <property type="match status" value="1"/>
</dbReference>
<feature type="non-terminal residue" evidence="12">
    <location>
        <position position="167"/>
    </location>
</feature>